<evidence type="ECO:0000259" key="8">
    <source>
        <dbReference type="PROSITE" id="PS50893"/>
    </source>
</evidence>
<comment type="subunit">
    <text evidence="7">The complex is composed of two ATP-binding proteins (PotA), two transmembrane proteins (PotB and PotC) and a solute-binding protein (PotD).</text>
</comment>
<evidence type="ECO:0000256" key="2">
    <source>
        <dbReference type="ARBA" id="ARBA00022475"/>
    </source>
</evidence>
<dbReference type="GO" id="GO:0016887">
    <property type="term" value="F:ATP hydrolysis activity"/>
    <property type="evidence" value="ECO:0007669"/>
    <property type="project" value="InterPro"/>
</dbReference>
<comment type="similarity">
    <text evidence="7">Belongs to the ABC transporter superfamily. Spermidine/putrescine importer (TC 3.A.1.11.1) family.</text>
</comment>
<evidence type="ECO:0000256" key="7">
    <source>
        <dbReference type="RuleBase" id="RU364083"/>
    </source>
</evidence>
<dbReference type="SUPFAM" id="SSF52540">
    <property type="entry name" value="P-loop containing nucleoside triphosphate hydrolases"/>
    <property type="match status" value="1"/>
</dbReference>
<keyword evidence="5 7" id="KW-1278">Translocase</keyword>
<dbReference type="NCBIfam" id="TIGR01187">
    <property type="entry name" value="potA"/>
    <property type="match status" value="1"/>
</dbReference>
<dbReference type="InterPro" id="IPR003439">
    <property type="entry name" value="ABC_transporter-like_ATP-bd"/>
</dbReference>
<dbReference type="GO" id="GO:0015417">
    <property type="term" value="F:ABC-type polyamine transporter activity"/>
    <property type="evidence" value="ECO:0007669"/>
    <property type="project" value="UniProtKB-EC"/>
</dbReference>
<accession>A0A1N7PDG3</accession>
<dbReference type="Gene3D" id="3.40.50.300">
    <property type="entry name" value="P-loop containing nucleotide triphosphate hydrolases"/>
    <property type="match status" value="1"/>
</dbReference>
<proteinExistence type="inferred from homology"/>
<reference evidence="10" key="1">
    <citation type="submission" date="2017-01" db="EMBL/GenBank/DDBJ databases">
        <authorList>
            <person name="Varghese N."/>
            <person name="Submissions S."/>
        </authorList>
    </citation>
    <scope>NUCLEOTIDE SEQUENCE [LARGE SCALE GENOMIC DNA]</scope>
    <source>
        <strain evidence="10">DSM 45196</strain>
    </source>
</reference>
<organism evidence="9 10">
    <name type="scientific">Kroppenstedtia eburnea</name>
    <dbReference type="NCBI Taxonomy" id="714067"/>
    <lineage>
        <taxon>Bacteria</taxon>
        <taxon>Bacillati</taxon>
        <taxon>Bacillota</taxon>
        <taxon>Bacilli</taxon>
        <taxon>Bacillales</taxon>
        <taxon>Thermoactinomycetaceae</taxon>
        <taxon>Kroppenstedtia</taxon>
    </lineage>
</organism>
<evidence type="ECO:0000256" key="3">
    <source>
        <dbReference type="ARBA" id="ARBA00022741"/>
    </source>
</evidence>
<dbReference type="InterPro" id="IPR027417">
    <property type="entry name" value="P-loop_NTPase"/>
</dbReference>
<dbReference type="Proteomes" id="UP000186795">
    <property type="component" value="Unassembled WGS sequence"/>
</dbReference>
<dbReference type="SMART" id="SM00382">
    <property type="entry name" value="AAA"/>
    <property type="match status" value="1"/>
</dbReference>
<evidence type="ECO:0000256" key="4">
    <source>
        <dbReference type="ARBA" id="ARBA00022840"/>
    </source>
</evidence>
<dbReference type="Gene3D" id="2.40.50.100">
    <property type="match status" value="1"/>
</dbReference>
<dbReference type="InterPro" id="IPR017871">
    <property type="entry name" value="ABC_transporter-like_CS"/>
</dbReference>
<dbReference type="AlphaFoldDB" id="A0A1N7PDG3"/>
<dbReference type="Pfam" id="PF00005">
    <property type="entry name" value="ABC_tran"/>
    <property type="match status" value="1"/>
</dbReference>
<keyword evidence="6 7" id="KW-0472">Membrane</keyword>
<evidence type="ECO:0000313" key="9">
    <source>
        <dbReference type="EMBL" id="SIT08673.1"/>
    </source>
</evidence>
<comment type="catalytic activity">
    <reaction evidence="7">
        <text>ATP + H2O + polyamine-[polyamine-binding protein]Side 1 = ADP + phosphate + polyamineSide 2 + [polyamine-binding protein]Side 1.</text>
        <dbReference type="EC" id="7.6.2.11"/>
    </reaction>
</comment>
<dbReference type="InterPro" id="IPR013611">
    <property type="entry name" value="Transp-assoc_OB_typ2"/>
</dbReference>
<dbReference type="InterPro" id="IPR005893">
    <property type="entry name" value="PotA-like"/>
</dbReference>
<dbReference type="InterPro" id="IPR012340">
    <property type="entry name" value="NA-bd_OB-fold"/>
</dbReference>
<dbReference type="SUPFAM" id="SSF50331">
    <property type="entry name" value="MOP-like"/>
    <property type="match status" value="1"/>
</dbReference>
<dbReference type="PROSITE" id="PS00211">
    <property type="entry name" value="ABC_TRANSPORTER_1"/>
    <property type="match status" value="1"/>
</dbReference>
<gene>
    <name evidence="7" type="primary">potA</name>
    <name evidence="9" type="ORF">SAMN05421790_11234</name>
</gene>
<evidence type="ECO:0000313" key="10">
    <source>
        <dbReference type="Proteomes" id="UP000186795"/>
    </source>
</evidence>
<evidence type="ECO:0000256" key="1">
    <source>
        <dbReference type="ARBA" id="ARBA00022448"/>
    </source>
</evidence>
<dbReference type="FunFam" id="3.40.50.300:FF:000042">
    <property type="entry name" value="Maltose/maltodextrin ABC transporter, ATP-binding protein"/>
    <property type="match status" value="1"/>
</dbReference>
<feature type="domain" description="ABC transporter" evidence="8">
    <location>
        <begin position="4"/>
        <end position="234"/>
    </location>
</feature>
<evidence type="ECO:0000256" key="5">
    <source>
        <dbReference type="ARBA" id="ARBA00022967"/>
    </source>
</evidence>
<dbReference type="PANTHER" id="PTHR42781">
    <property type="entry name" value="SPERMIDINE/PUTRESCINE IMPORT ATP-BINDING PROTEIN POTA"/>
    <property type="match status" value="1"/>
</dbReference>
<dbReference type="Gene3D" id="2.40.50.140">
    <property type="entry name" value="Nucleic acid-binding proteins"/>
    <property type="match status" value="1"/>
</dbReference>
<dbReference type="PANTHER" id="PTHR42781:SF4">
    <property type="entry name" value="SPERMIDINE_PUTRESCINE IMPORT ATP-BINDING PROTEIN POTA"/>
    <property type="match status" value="1"/>
</dbReference>
<comment type="function">
    <text evidence="7">Part of the ABC transporter complex PotABCD involved in spermidine/putrescine import. Responsible for energy coupling to the transport system.</text>
</comment>
<dbReference type="EC" id="7.6.2.11" evidence="7"/>
<keyword evidence="3 7" id="KW-0547">Nucleotide-binding</keyword>
<dbReference type="Pfam" id="PF08402">
    <property type="entry name" value="TOBE_2"/>
    <property type="match status" value="1"/>
</dbReference>
<dbReference type="GO" id="GO:0043190">
    <property type="term" value="C:ATP-binding cassette (ABC) transporter complex"/>
    <property type="evidence" value="ECO:0007669"/>
    <property type="project" value="InterPro"/>
</dbReference>
<dbReference type="EMBL" id="FTOD01000012">
    <property type="protein sequence ID" value="SIT08673.1"/>
    <property type="molecule type" value="Genomic_DNA"/>
</dbReference>
<dbReference type="GO" id="GO:0005524">
    <property type="term" value="F:ATP binding"/>
    <property type="evidence" value="ECO:0007669"/>
    <property type="project" value="UniProtKB-KW"/>
</dbReference>
<protein>
    <recommendedName>
        <fullName evidence="7">Spermidine/putrescine import ATP-binding protein PotA</fullName>
        <ecNumber evidence="7">7.6.2.11</ecNumber>
    </recommendedName>
</protein>
<name>A0A1N7PDG3_9BACL</name>
<keyword evidence="10" id="KW-1185">Reference proteome</keyword>
<sequence length="365" mass="40881">MSQVELKGISKRFGSVTGVEQLNLTIREGEFFTLLGPSGCGKTTTLRMIAGFYTPSRGRIRFDGKDVTEVPPQKRGTGMVFQNYALFPHMTVFENVAFGLQVRKISKPEREKRVEQALDLVRLAGYGERRIAQLSGGQQQRVALARALVIRPRILLLDEPLSNLDARLRDEMRSEILALHRSLGITTIYVTHDQVEALSMSDRIAVFHQGSCRQTGTPEQIYNQPADTFVASFVGETNLLPATVEEVNSEGIRVRSLERRFRVEQRPAEIDFPLQPGGKVWISIRPEGVELATDPGENTLSAELTLVQFMGFSFHCTARTEEEALLRALFVNRPDLTADLRTGERVEFRLPADRIRLLPGGDESV</sequence>
<dbReference type="PROSITE" id="PS50893">
    <property type="entry name" value="ABC_TRANSPORTER_2"/>
    <property type="match status" value="1"/>
</dbReference>
<dbReference type="InterPro" id="IPR050093">
    <property type="entry name" value="ABC_SmlMolc_Importer"/>
</dbReference>
<dbReference type="InterPro" id="IPR008995">
    <property type="entry name" value="Mo/tungstate-bd_C_term_dom"/>
</dbReference>
<evidence type="ECO:0000256" key="6">
    <source>
        <dbReference type="ARBA" id="ARBA00023136"/>
    </source>
</evidence>
<keyword evidence="1 7" id="KW-0813">Transport</keyword>
<dbReference type="RefSeq" id="WP_076526081.1">
    <property type="nucleotide sequence ID" value="NZ_CP048103.1"/>
</dbReference>
<keyword evidence="2 7" id="KW-1003">Cell membrane</keyword>
<keyword evidence="4 7" id="KW-0067">ATP-binding</keyword>
<dbReference type="InterPro" id="IPR003593">
    <property type="entry name" value="AAA+_ATPase"/>
</dbReference>